<organism evidence="1 2">
    <name type="scientific">Candidatus Woesebacteria bacterium GW2011_GWB1_41_10</name>
    <dbReference type="NCBI Taxonomy" id="1618577"/>
    <lineage>
        <taxon>Bacteria</taxon>
        <taxon>Candidatus Woeseibacteriota</taxon>
    </lineage>
</organism>
<reference evidence="1 2" key="1">
    <citation type="journal article" date="2015" name="Nature">
        <title>rRNA introns, odd ribosomes, and small enigmatic genomes across a large radiation of phyla.</title>
        <authorList>
            <person name="Brown C.T."/>
            <person name="Hug L.A."/>
            <person name="Thomas B.C."/>
            <person name="Sharon I."/>
            <person name="Castelle C.J."/>
            <person name="Singh A."/>
            <person name="Wilkins M.J."/>
            <person name="Williams K.H."/>
            <person name="Banfield J.F."/>
        </authorList>
    </citation>
    <scope>NUCLEOTIDE SEQUENCE [LARGE SCALE GENOMIC DNA]</scope>
</reference>
<comment type="caution">
    <text evidence="1">The sequence shown here is derived from an EMBL/GenBank/DDBJ whole genome shotgun (WGS) entry which is preliminary data.</text>
</comment>
<name>A0A0G0UBU9_9BACT</name>
<proteinExistence type="predicted"/>
<protein>
    <submittedName>
        <fullName evidence="1">Uncharacterized protein</fullName>
    </submittedName>
</protein>
<dbReference type="AlphaFoldDB" id="A0A0G0UBU9"/>
<sequence length="73" mass="8611">MNPSLKSAIEGTEDHSRRKKYEKNYWPIREKYWLAQIHNIIAKNIIFICGFSHLESFKSILTENGYKVVAIKI</sequence>
<evidence type="ECO:0000313" key="1">
    <source>
        <dbReference type="EMBL" id="KKR84826.1"/>
    </source>
</evidence>
<gene>
    <name evidence="1" type="ORF">UU32_C0043G0002</name>
</gene>
<dbReference type="EMBL" id="LCAE01000043">
    <property type="protein sequence ID" value="KKR84826.1"/>
    <property type="molecule type" value="Genomic_DNA"/>
</dbReference>
<dbReference type="Proteomes" id="UP000033858">
    <property type="component" value="Unassembled WGS sequence"/>
</dbReference>
<accession>A0A0G0UBU9</accession>
<evidence type="ECO:0000313" key="2">
    <source>
        <dbReference type="Proteomes" id="UP000033858"/>
    </source>
</evidence>